<protein>
    <submittedName>
        <fullName evidence="2">Uncharacterized protein</fullName>
    </submittedName>
</protein>
<organism evidence="2 3">
    <name type="scientific">Datura stramonium</name>
    <name type="common">Jimsonweed</name>
    <name type="synonym">Common thornapple</name>
    <dbReference type="NCBI Taxonomy" id="4076"/>
    <lineage>
        <taxon>Eukaryota</taxon>
        <taxon>Viridiplantae</taxon>
        <taxon>Streptophyta</taxon>
        <taxon>Embryophyta</taxon>
        <taxon>Tracheophyta</taxon>
        <taxon>Spermatophyta</taxon>
        <taxon>Magnoliopsida</taxon>
        <taxon>eudicotyledons</taxon>
        <taxon>Gunneridae</taxon>
        <taxon>Pentapetalae</taxon>
        <taxon>asterids</taxon>
        <taxon>lamiids</taxon>
        <taxon>Solanales</taxon>
        <taxon>Solanaceae</taxon>
        <taxon>Solanoideae</taxon>
        <taxon>Datureae</taxon>
        <taxon>Datura</taxon>
    </lineage>
</organism>
<evidence type="ECO:0000256" key="1">
    <source>
        <dbReference type="SAM" id="MobiDB-lite"/>
    </source>
</evidence>
<dbReference type="Proteomes" id="UP000823775">
    <property type="component" value="Unassembled WGS sequence"/>
</dbReference>
<comment type="caution">
    <text evidence="2">The sequence shown here is derived from an EMBL/GenBank/DDBJ whole genome shotgun (WGS) entry which is preliminary data.</text>
</comment>
<dbReference type="EMBL" id="JACEIK010000514">
    <property type="protein sequence ID" value="MCD7458347.1"/>
    <property type="molecule type" value="Genomic_DNA"/>
</dbReference>
<gene>
    <name evidence="2" type="ORF">HAX54_037962</name>
</gene>
<feature type="non-terminal residue" evidence="2">
    <location>
        <position position="114"/>
    </location>
</feature>
<proteinExistence type="predicted"/>
<evidence type="ECO:0000313" key="3">
    <source>
        <dbReference type="Proteomes" id="UP000823775"/>
    </source>
</evidence>
<keyword evidence="3" id="KW-1185">Reference proteome</keyword>
<accession>A0ABS8SHL7</accession>
<reference evidence="2 3" key="1">
    <citation type="journal article" date="2021" name="BMC Genomics">
        <title>Datura genome reveals duplications of psychoactive alkaloid biosynthetic genes and high mutation rate following tissue culture.</title>
        <authorList>
            <person name="Rajewski A."/>
            <person name="Carter-House D."/>
            <person name="Stajich J."/>
            <person name="Litt A."/>
        </authorList>
    </citation>
    <scope>NUCLEOTIDE SEQUENCE [LARGE SCALE GENOMIC DNA]</scope>
    <source>
        <strain evidence="2">AR-01</strain>
    </source>
</reference>
<feature type="compositionally biased region" description="Basic residues" evidence="1">
    <location>
        <begin position="1"/>
        <end position="11"/>
    </location>
</feature>
<sequence>MGGEHKGKKGNKGPGQKTWKVPKQGSNSRSRSRNPVERSLALVRDTSLGEDITYPVVFARRTALGSGMGLGCLLLLWPGQGHKHGVLQPSETARRGRVPATTFSLARSIGPSCQ</sequence>
<feature type="region of interest" description="Disordered" evidence="1">
    <location>
        <begin position="1"/>
        <end position="39"/>
    </location>
</feature>
<evidence type="ECO:0000313" key="2">
    <source>
        <dbReference type="EMBL" id="MCD7458347.1"/>
    </source>
</evidence>
<name>A0ABS8SHL7_DATST</name>